<dbReference type="AlphaFoldDB" id="A0A918UIB3"/>
<organism evidence="1 2">
    <name type="scientific">Novosphingobium colocasiae</name>
    <dbReference type="NCBI Taxonomy" id="1256513"/>
    <lineage>
        <taxon>Bacteria</taxon>
        <taxon>Pseudomonadati</taxon>
        <taxon>Pseudomonadota</taxon>
        <taxon>Alphaproteobacteria</taxon>
        <taxon>Sphingomonadales</taxon>
        <taxon>Sphingomonadaceae</taxon>
        <taxon>Novosphingobium</taxon>
    </lineage>
</organism>
<reference evidence="1" key="1">
    <citation type="journal article" date="2014" name="Int. J. Syst. Evol. Microbiol.">
        <title>Complete genome sequence of Corynebacterium casei LMG S-19264T (=DSM 44701T), isolated from a smear-ripened cheese.</title>
        <authorList>
            <consortium name="US DOE Joint Genome Institute (JGI-PGF)"/>
            <person name="Walter F."/>
            <person name="Albersmeier A."/>
            <person name="Kalinowski J."/>
            <person name="Ruckert C."/>
        </authorList>
    </citation>
    <scope>NUCLEOTIDE SEQUENCE</scope>
    <source>
        <strain evidence="1">KCTC 32255</strain>
    </source>
</reference>
<protein>
    <submittedName>
        <fullName evidence="1">Uncharacterized protein</fullName>
    </submittedName>
</protein>
<keyword evidence="2" id="KW-1185">Reference proteome</keyword>
<evidence type="ECO:0000313" key="2">
    <source>
        <dbReference type="Proteomes" id="UP000648075"/>
    </source>
</evidence>
<accession>A0A918UIB3</accession>
<dbReference type="EMBL" id="BMZA01000014">
    <property type="protein sequence ID" value="GGZ12523.1"/>
    <property type="molecule type" value="Genomic_DNA"/>
</dbReference>
<reference evidence="1" key="2">
    <citation type="submission" date="2020-09" db="EMBL/GenBank/DDBJ databases">
        <authorList>
            <person name="Sun Q."/>
            <person name="Kim S."/>
        </authorList>
    </citation>
    <scope>NUCLEOTIDE SEQUENCE</scope>
    <source>
        <strain evidence="1">KCTC 32255</strain>
    </source>
</reference>
<proteinExistence type="predicted"/>
<name>A0A918UIB3_9SPHN</name>
<dbReference type="Proteomes" id="UP000648075">
    <property type="component" value="Unassembled WGS sequence"/>
</dbReference>
<sequence>MAFSSVNIMENGNEVSVALELSEQDGDPYWTKTGSWTMGLDPLGLQATSIRIYQSLVPNITNITNRLRYYAYFPWLIELYEKKHHSDDPARFARFMRRGEALYALATVVNDMDGSDGLGGANWANQQRDVARSNGIDFRPFTDDRTSEKTYLQATRGNYGAAYAPTLTEMGWLTASSVPVTQGQGQLVSAAFAGSIGPIADEIETVLLSGTATSQQLQNIGTVIHPAHIPHGSPEQAALRDFLLGQGDQSKASLARRASIWLVLDLYRNGIEPGDINGLRQVLYTRALPNGQRYQPPGKTVDRWRAYQANEYGHIALECALNGLVGLQCESYTNGIEPRQLVAKLVDEAIPQNTSTWSDWAEALVGLADNDEALLAEVVLENLRSGLQPTPETLLDAFKLLGILWAKWAENDGNVRPIIAAAAGRDGRSLDGILRTLDTARQEPVQQAIAAVLFRHIIIDHQIIAGRKLSAAGTFTYHFLVEDGLLSEGRLGEYGYTTPRLFNLTRVLRDAGYLHASGVTADGEAFLEQNQPL</sequence>
<comment type="caution">
    <text evidence="1">The sequence shown here is derived from an EMBL/GenBank/DDBJ whole genome shotgun (WGS) entry which is preliminary data.</text>
</comment>
<gene>
    <name evidence="1" type="ORF">GCM10011614_29560</name>
</gene>
<evidence type="ECO:0000313" key="1">
    <source>
        <dbReference type="EMBL" id="GGZ12523.1"/>
    </source>
</evidence>